<name>A0A7T7XPQ7_9SPIR</name>
<dbReference type="InterPro" id="IPR011951">
    <property type="entry name" value="HAD-SF_hydro_IA_YjjG/PynA"/>
</dbReference>
<dbReference type="EMBL" id="CP067089">
    <property type="protein sequence ID" value="QQO10240.1"/>
    <property type="molecule type" value="Genomic_DNA"/>
</dbReference>
<dbReference type="PANTHER" id="PTHR47478:SF1">
    <property type="entry name" value="PYRIMIDINE 5'-NUCLEOTIDASE YJJG"/>
    <property type="match status" value="1"/>
</dbReference>
<dbReference type="SUPFAM" id="SSF56784">
    <property type="entry name" value="HAD-like"/>
    <property type="match status" value="1"/>
</dbReference>
<dbReference type="KEGG" id="bhc:JFL75_04795"/>
<dbReference type="InterPro" id="IPR006439">
    <property type="entry name" value="HAD-SF_hydro_IA"/>
</dbReference>
<keyword evidence="2" id="KW-1185">Reference proteome</keyword>
<dbReference type="PANTHER" id="PTHR47478">
    <property type="match status" value="1"/>
</dbReference>
<dbReference type="NCBIfam" id="TIGR01549">
    <property type="entry name" value="HAD-SF-IA-v1"/>
    <property type="match status" value="1"/>
</dbReference>
<organism evidence="1 2">
    <name type="scientific">Breznakiella homolactica</name>
    <dbReference type="NCBI Taxonomy" id="2798577"/>
    <lineage>
        <taxon>Bacteria</taxon>
        <taxon>Pseudomonadati</taxon>
        <taxon>Spirochaetota</taxon>
        <taxon>Spirochaetia</taxon>
        <taxon>Spirochaetales</taxon>
        <taxon>Breznakiellaceae</taxon>
        <taxon>Breznakiella</taxon>
    </lineage>
</organism>
<dbReference type="SFLD" id="SFLDS00003">
    <property type="entry name" value="Haloacid_Dehalogenase"/>
    <property type="match status" value="1"/>
</dbReference>
<protein>
    <submittedName>
        <fullName evidence="1">YjjG family noncanonical pyrimidine nucleotidase</fullName>
    </submittedName>
</protein>
<dbReference type="Proteomes" id="UP000595917">
    <property type="component" value="Chromosome"/>
</dbReference>
<dbReference type="Pfam" id="PF00702">
    <property type="entry name" value="Hydrolase"/>
    <property type="match status" value="1"/>
</dbReference>
<dbReference type="InterPro" id="IPR023214">
    <property type="entry name" value="HAD_sf"/>
</dbReference>
<evidence type="ECO:0000313" key="2">
    <source>
        <dbReference type="Proteomes" id="UP000595917"/>
    </source>
</evidence>
<accession>A0A7T7XPQ7</accession>
<dbReference type="PRINTS" id="PR00413">
    <property type="entry name" value="HADHALOGNASE"/>
</dbReference>
<dbReference type="GO" id="GO:0008253">
    <property type="term" value="F:5'-nucleotidase activity"/>
    <property type="evidence" value="ECO:0007669"/>
    <property type="project" value="InterPro"/>
</dbReference>
<sequence>MGNYDVVFIDADDTLFDYAAAERFSLEQSFGEWELPYSDSVLELYAAVNKKLWAEYEQGTVTQEDLRVIRFEKIFGELGIGGDPGVFSKVYLSWLARSSFLLPGAEKICAYLSGKYTTAVITNGIRDVQVSRIRDSAIRDYIGSLIVSEEAGCAKPNPAIFEYAAEKLRYKDKERMIMVGDSLSSDIQGGINYGIDTCWINAKQLEVPGNIRPTYCIRSLEEITDIL</sequence>
<dbReference type="Gene3D" id="3.40.50.1000">
    <property type="entry name" value="HAD superfamily/HAD-like"/>
    <property type="match status" value="1"/>
</dbReference>
<dbReference type="NCBIfam" id="TIGR02254">
    <property type="entry name" value="YjjG_YfnB"/>
    <property type="match status" value="1"/>
</dbReference>
<dbReference type="InterPro" id="IPR052550">
    <property type="entry name" value="Pyrimidine_5'-ntase_YjjG"/>
</dbReference>
<proteinExistence type="predicted"/>
<dbReference type="InterPro" id="IPR036412">
    <property type="entry name" value="HAD-like_sf"/>
</dbReference>
<dbReference type="AlphaFoldDB" id="A0A7T7XPQ7"/>
<dbReference type="NCBIfam" id="NF006976">
    <property type="entry name" value="PRK09449.1"/>
    <property type="match status" value="1"/>
</dbReference>
<dbReference type="Gene3D" id="1.10.150.240">
    <property type="entry name" value="Putative phosphatase, domain 2"/>
    <property type="match status" value="1"/>
</dbReference>
<dbReference type="RefSeq" id="WP_215627544.1">
    <property type="nucleotide sequence ID" value="NZ_CP067089.2"/>
</dbReference>
<evidence type="ECO:0000313" key="1">
    <source>
        <dbReference type="EMBL" id="QQO10240.1"/>
    </source>
</evidence>
<dbReference type="SFLD" id="SFLDG01129">
    <property type="entry name" value="C1.5:_HAD__Beta-PGM__Phosphata"/>
    <property type="match status" value="1"/>
</dbReference>
<reference evidence="1" key="1">
    <citation type="submission" date="2021-01" db="EMBL/GenBank/DDBJ databases">
        <title>Description of Breznakiella homolactica.</title>
        <authorList>
            <person name="Song Y."/>
            <person name="Brune A."/>
        </authorList>
    </citation>
    <scope>NUCLEOTIDE SEQUENCE</scope>
    <source>
        <strain evidence="1">RmG30</strain>
    </source>
</reference>
<dbReference type="InterPro" id="IPR023198">
    <property type="entry name" value="PGP-like_dom2"/>
</dbReference>
<gene>
    <name evidence="1" type="ORF">JFL75_04795</name>
</gene>